<dbReference type="InterPro" id="IPR000961">
    <property type="entry name" value="AGC-kinase_C"/>
</dbReference>
<comment type="catalytic activity">
    <reaction evidence="9">
        <text>L-threonyl-[protein] + ATP = O-phospho-L-threonyl-[protein] + ADP + H(+)</text>
        <dbReference type="Rhea" id="RHEA:46608"/>
        <dbReference type="Rhea" id="RHEA-COMP:11060"/>
        <dbReference type="Rhea" id="RHEA-COMP:11605"/>
        <dbReference type="ChEBI" id="CHEBI:15378"/>
        <dbReference type="ChEBI" id="CHEBI:30013"/>
        <dbReference type="ChEBI" id="CHEBI:30616"/>
        <dbReference type="ChEBI" id="CHEBI:61977"/>
        <dbReference type="ChEBI" id="CHEBI:456216"/>
        <dbReference type="EC" id="2.7.11.1"/>
    </reaction>
</comment>
<dbReference type="EC" id="2.7.11.1" evidence="2"/>
<evidence type="ECO:0000256" key="3">
    <source>
        <dbReference type="ARBA" id="ARBA00022527"/>
    </source>
</evidence>
<evidence type="ECO:0000259" key="13">
    <source>
        <dbReference type="PROSITE" id="PS50011"/>
    </source>
</evidence>
<reference evidence="15" key="1">
    <citation type="submission" date="2022-07" db="EMBL/GenBank/DDBJ databases">
        <authorList>
            <person name="Macas J."/>
            <person name="Novak P."/>
            <person name="Neumann P."/>
        </authorList>
    </citation>
    <scope>NUCLEOTIDE SEQUENCE</scope>
</reference>
<evidence type="ECO:0000256" key="7">
    <source>
        <dbReference type="ARBA" id="ARBA00022777"/>
    </source>
</evidence>
<dbReference type="GO" id="GO:0005737">
    <property type="term" value="C:cytoplasm"/>
    <property type="evidence" value="ECO:0007669"/>
    <property type="project" value="UniProtKB-ARBA"/>
</dbReference>
<evidence type="ECO:0000313" key="15">
    <source>
        <dbReference type="EMBL" id="CAH9093746.1"/>
    </source>
</evidence>
<evidence type="ECO:0000256" key="1">
    <source>
        <dbReference type="ARBA" id="ARBA00009903"/>
    </source>
</evidence>
<evidence type="ECO:0000256" key="4">
    <source>
        <dbReference type="ARBA" id="ARBA00022553"/>
    </source>
</evidence>
<feature type="domain" description="Protein kinase" evidence="13">
    <location>
        <begin position="120"/>
        <end position="417"/>
    </location>
</feature>
<keyword evidence="16" id="KW-1185">Reference proteome</keyword>
<comment type="similarity">
    <text evidence="1">Belongs to the protein kinase superfamily. AGC Ser/Thr protein kinase family.</text>
</comment>
<evidence type="ECO:0000313" key="16">
    <source>
        <dbReference type="Proteomes" id="UP001152484"/>
    </source>
</evidence>
<dbReference type="PROSITE" id="PS51285">
    <property type="entry name" value="AGC_KINASE_CTER"/>
    <property type="match status" value="1"/>
</dbReference>
<dbReference type="AlphaFoldDB" id="A0A9P0ZB57"/>
<dbReference type="GO" id="GO:0004674">
    <property type="term" value="F:protein serine/threonine kinase activity"/>
    <property type="evidence" value="ECO:0007669"/>
    <property type="project" value="UniProtKB-KW"/>
</dbReference>
<sequence>MDTTRRSWLQKLQPRSSSRASSKEGGSMGGGVEDSKQLSAEEASNITKEKVAAAKKYIENHYKEKMRILQERKERRSVLEKKLADADVSEEDQNNLLKYLEKKETEFMRLRRNKMGADDFELLTMIGKGAFGEVRICKEKTTGHVYAMKKLKKSEMLRRGQVEHVKAERNLLAEVDSNCIVKLYCSFQDEEYLYLIMEYLPGGDMMTLLMRKDILTDDESRFYVAETVLAIESIHKHNYIHRDIKPDNLLLDRYGHLRLSDFGLCKPLDCSTLQEKDFSVGDNIGEASRSDAQPPKRTQQEQLQHWQKNRRTLAYSTVGTPDYIAPEVLLKKGYGMECDWWSLGAIMYEMLVGYPPFYSDDPMSTCRKIVNWRAHLKFPEEAKLSPEAKDLISKLLCDVTKRLGSNGADEIKAHPWFHGVDWNRIYHMEAAFIPEVNDELDTQNFEKFEESESQDHTSSRSGQWRKMLSTKDVNFVGYTYKNFEIVNDYQVPGMAELKKTSKPKRPTIKSLFDGESETSSETHSHQSYGSCKNLSSSPRSEASDKNDEPA</sequence>
<proteinExistence type="inferred from homology"/>
<dbReference type="Pfam" id="PF00433">
    <property type="entry name" value="Pkinase_C"/>
    <property type="match status" value="1"/>
</dbReference>
<evidence type="ECO:0000256" key="9">
    <source>
        <dbReference type="ARBA" id="ARBA00047899"/>
    </source>
</evidence>
<evidence type="ECO:0000256" key="8">
    <source>
        <dbReference type="ARBA" id="ARBA00022840"/>
    </source>
</evidence>
<dbReference type="InterPro" id="IPR008271">
    <property type="entry name" value="Ser/Thr_kinase_AS"/>
</dbReference>
<dbReference type="OrthoDB" id="3638488at2759"/>
<keyword evidence="5" id="KW-0808">Transferase</keyword>
<feature type="compositionally biased region" description="Polar residues" evidence="12">
    <location>
        <begin position="526"/>
        <end position="540"/>
    </location>
</feature>
<feature type="compositionally biased region" description="Basic and acidic residues" evidence="12">
    <location>
        <begin position="541"/>
        <end position="550"/>
    </location>
</feature>
<evidence type="ECO:0000256" key="6">
    <source>
        <dbReference type="ARBA" id="ARBA00022741"/>
    </source>
</evidence>
<dbReference type="SMART" id="SM00220">
    <property type="entry name" value="S_TKc"/>
    <property type="match status" value="1"/>
</dbReference>
<keyword evidence="7" id="KW-0418">Kinase</keyword>
<keyword evidence="4" id="KW-0597">Phosphoprotein</keyword>
<dbReference type="InterPro" id="IPR000719">
    <property type="entry name" value="Prot_kinase_dom"/>
</dbReference>
<feature type="domain" description="AGC-kinase C-terminal" evidence="14">
    <location>
        <begin position="418"/>
        <end position="490"/>
    </location>
</feature>
<dbReference type="PROSITE" id="PS00107">
    <property type="entry name" value="PROTEIN_KINASE_ATP"/>
    <property type="match status" value="1"/>
</dbReference>
<dbReference type="PANTHER" id="PTHR22988">
    <property type="entry name" value="MYOTONIC DYSTROPHY S/T KINASE-RELATED"/>
    <property type="match status" value="1"/>
</dbReference>
<dbReference type="SUPFAM" id="SSF56112">
    <property type="entry name" value="Protein kinase-like (PK-like)"/>
    <property type="match status" value="1"/>
</dbReference>
<dbReference type="Proteomes" id="UP001152484">
    <property type="component" value="Unassembled WGS sequence"/>
</dbReference>
<evidence type="ECO:0000256" key="10">
    <source>
        <dbReference type="ARBA" id="ARBA00048679"/>
    </source>
</evidence>
<dbReference type="SMART" id="SM00133">
    <property type="entry name" value="S_TK_X"/>
    <property type="match status" value="1"/>
</dbReference>
<keyword evidence="3" id="KW-0723">Serine/threonine-protein kinase</keyword>
<dbReference type="FunFam" id="1.10.510.10:FF:000106">
    <property type="entry name" value="Non-specific serine/threonine protein kinase"/>
    <property type="match status" value="1"/>
</dbReference>
<dbReference type="InterPro" id="IPR017441">
    <property type="entry name" value="Protein_kinase_ATP_BS"/>
</dbReference>
<dbReference type="EMBL" id="CAMAPE010000031">
    <property type="protein sequence ID" value="CAH9093746.1"/>
    <property type="molecule type" value="Genomic_DNA"/>
</dbReference>
<dbReference type="PANTHER" id="PTHR22988:SF76">
    <property type="entry name" value="CHROMOSOME UNDETERMINED SCAFFOLD_135, WHOLE GENOME SHOTGUN SEQUENCE"/>
    <property type="match status" value="1"/>
</dbReference>
<name>A0A9P0ZB57_CUSEU</name>
<dbReference type="InterPro" id="IPR011009">
    <property type="entry name" value="Kinase-like_dom_sf"/>
</dbReference>
<keyword evidence="8 11" id="KW-0067">ATP-binding</keyword>
<gene>
    <name evidence="15" type="ORF">CEURO_LOCUS12430</name>
</gene>
<accession>A0A9P0ZB57</accession>
<evidence type="ECO:0000256" key="5">
    <source>
        <dbReference type="ARBA" id="ARBA00022679"/>
    </source>
</evidence>
<feature type="binding site" evidence="11">
    <location>
        <position position="149"/>
    </location>
    <ligand>
        <name>ATP</name>
        <dbReference type="ChEBI" id="CHEBI:30616"/>
    </ligand>
</feature>
<dbReference type="FunFam" id="3.30.200.20:FF:000102">
    <property type="entry name" value="Non-specific serine/threonine protein kinase"/>
    <property type="match status" value="1"/>
</dbReference>
<dbReference type="Pfam" id="PF00069">
    <property type="entry name" value="Pkinase"/>
    <property type="match status" value="2"/>
</dbReference>
<dbReference type="FunFam" id="1.10.510.10:FF:000042">
    <property type="entry name" value="Non-specific serine/threonine protein kinase"/>
    <property type="match status" value="1"/>
</dbReference>
<keyword evidence="6 11" id="KW-0547">Nucleotide-binding</keyword>
<comment type="catalytic activity">
    <reaction evidence="10">
        <text>L-seryl-[protein] + ATP = O-phospho-L-seryl-[protein] + ADP + H(+)</text>
        <dbReference type="Rhea" id="RHEA:17989"/>
        <dbReference type="Rhea" id="RHEA-COMP:9863"/>
        <dbReference type="Rhea" id="RHEA-COMP:11604"/>
        <dbReference type="ChEBI" id="CHEBI:15378"/>
        <dbReference type="ChEBI" id="CHEBI:29999"/>
        <dbReference type="ChEBI" id="CHEBI:30616"/>
        <dbReference type="ChEBI" id="CHEBI:83421"/>
        <dbReference type="ChEBI" id="CHEBI:456216"/>
        <dbReference type="EC" id="2.7.11.1"/>
    </reaction>
</comment>
<dbReference type="Gene3D" id="3.30.200.20">
    <property type="entry name" value="Phosphorylase Kinase, domain 1"/>
    <property type="match status" value="1"/>
</dbReference>
<evidence type="ECO:0000256" key="11">
    <source>
        <dbReference type="PROSITE-ProRule" id="PRU10141"/>
    </source>
</evidence>
<feature type="region of interest" description="Disordered" evidence="12">
    <location>
        <begin position="498"/>
        <end position="550"/>
    </location>
</feature>
<dbReference type="InterPro" id="IPR017892">
    <property type="entry name" value="Pkinase_C"/>
</dbReference>
<dbReference type="CDD" id="cd21742">
    <property type="entry name" value="MobB_NDR_LATS-like"/>
    <property type="match status" value="1"/>
</dbReference>
<dbReference type="CDD" id="cd05599">
    <property type="entry name" value="STKc_NDR_like"/>
    <property type="match status" value="1"/>
</dbReference>
<organism evidence="15 16">
    <name type="scientific">Cuscuta europaea</name>
    <name type="common">European dodder</name>
    <dbReference type="NCBI Taxonomy" id="41803"/>
    <lineage>
        <taxon>Eukaryota</taxon>
        <taxon>Viridiplantae</taxon>
        <taxon>Streptophyta</taxon>
        <taxon>Embryophyta</taxon>
        <taxon>Tracheophyta</taxon>
        <taxon>Spermatophyta</taxon>
        <taxon>Magnoliopsida</taxon>
        <taxon>eudicotyledons</taxon>
        <taxon>Gunneridae</taxon>
        <taxon>Pentapetalae</taxon>
        <taxon>asterids</taxon>
        <taxon>lamiids</taxon>
        <taxon>Solanales</taxon>
        <taxon>Convolvulaceae</taxon>
        <taxon>Cuscuteae</taxon>
        <taxon>Cuscuta</taxon>
        <taxon>Cuscuta subgen. Cuscuta</taxon>
    </lineage>
</organism>
<dbReference type="PROSITE" id="PS50011">
    <property type="entry name" value="PROTEIN_KINASE_DOM"/>
    <property type="match status" value="1"/>
</dbReference>
<evidence type="ECO:0000259" key="14">
    <source>
        <dbReference type="PROSITE" id="PS51285"/>
    </source>
</evidence>
<protein>
    <recommendedName>
        <fullName evidence="2">non-specific serine/threonine protein kinase</fullName>
        <ecNumber evidence="2">2.7.11.1</ecNumber>
    </recommendedName>
</protein>
<dbReference type="GO" id="GO:0005524">
    <property type="term" value="F:ATP binding"/>
    <property type="evidence" value="ECO:0007669"/>
    <property type="project" value="UniProtKB-UniRule"/>
</dbReference>
<dbReference type="Gene3D" id="1.10.510.10">
    <property type="entry name" value="Transferase(Phosphotransferase) domain 1"/>
    <property type="match status" value="1"/>
</dbReference>
<evidence type="ECO:0000256" key="2">
    <source>
        <dbReference type="ARBA" id="ARBA00012513"/>
    </source>
</evidence>
<dbReference type="PROSITE" id="PS00108">
    <property type="entry name" value="PROTEIN_KINASE_ST"/>
    <property type="match status" value="1"/>
</dbReference>
<evidence type="ECO:0000256" key="12">
    <source>
        <dbReference type="SAM" id="MobiDB-lite"/>
    </source>
</evidence>
<feature type="region of interest" description="Disordered" evidence="12">
    <location>
        <begin position="1"/>
        <end position="45"/>
    </location>
</feature>
<dbReference type="InterPro" id="IPR050839">
    <property type="entry name" value="Rho-assoc_Ser/Thr_Kinase"/>
</dbReference>
<dbReference type="InterPro" id="IPR059233">
    <property type="entry name" value="MobB_NdrA/B/Cbk1"/>
</dbReference>
<comment type="caution">
    <text evidence="15">The sequence shown here is derived from an EMBL/GenBank/DDBJ whole genome shotgun (WGS) entry which is preliminary data.</text>
</comment>